<feature type="region of interest" description="Disordered" evidence="1">
    <location>
        <begin position="532"/>
        <end position="593"/>
    </location>
</feature>
<dbReference type="GeneID" id="20348771"/>
<accession>J3P477</accession>
<sequence>MLLARALGWLAAFTLSGVPVFASPASLGKPHCHGRDSKLLGSRAQVQTRTSRSPDPRVLDEVLGALKVLQDNYFEPWKGTWPDAIDWTAAVIGTQVSGALSSLSHALAAGDGDSDKDRENLIALYFSQMLGFYFGQNDIALRAQAYDDMLWVVLGWLETVKFVNLHSHLYYPSGSPRLLPGQQQLLDQATGKAYFGNIWTPAFAHRSRIFWELAYKGWDTKWCGGGMNWNPHAQTYKNAITNELFIAASVSMYRYFPGDDNESPFNLPGGRHGPHTKHDQKYLDAAVNGYVWLRKSGMQNGPGQDPEGLYVDGFHISGWGDPNSNNTACDARNGMVYTYNQGVILTGLRGLWAVKGDESYITEGHHLIRSTIKATGYDLDKDRPMDNIGDLKPGELPPWRGMGRAGVLEDQCDVSGSCSQDSQTFKGIFFHHLITFCGTLEEDSSASESLRATHSSSCKSYRGWVEHNAKAAQATRDAKGRFGMWWTAGLLDIVVEDLKTVKPRSSSPGAVAEEESVDYRTYGVPDTLEWVPQGGATRPSLGDQMAESAEEDAGAEREPAGGFMDQVAFSVQGGRRKGSDPNDRGRGRTVETQAGGLAALRAVWELSNLG</sequence>
<feature type="signal peptide" evidence="2">
    <location>
        <begin position="1"/>
        <end position="22"/>
    </location>
</feature>
<keyword evidence="5" id="KW-1185">Reference proteome</keyword>
<feature type="compositionally biased region" description="Basic and acidic residues" evidence="1">
    <location>
        <begin position="577"/>
        <end position="589"/>
    </location>
</feature>
<feature type="chain" id="PRO_5015094901" description="Glycosyl hydrolase" evidence="2">
    <location>
        <begin position="23"/>
        <end position="610"/>
    </location>
</feature>
<dbReference type="InterPro" id="IPR005198">
    <property type="entry name" value="Glyco_hydro_76"/>
</dbReference>
<organism evidence="3">
    <name type="scientific">Gaeumannomyces tritici (strain R3-111a-1)</name>
    <name type="common">Wheat and barley take-all root rot fungus</name>
    <name type="synonym">Gaeumannomyces graminis var. tritici</name>
    <dbReference type="NCBI Taxonomy" id="644352"/>
    <lineage>
        <taxon>Eukaryota</taxon>
        <taxon>Fungi</taxon>
        <taxon>Dikarya</taxon>
        <taxon>Ascomycota</taxon>
        <taxon>Pezizomycotina</taxon>
        <taxon>Sordariomycetes</taxon>
        <taxon>Sordariomycetidae</taxon>
        <taxon>Magnaporthales</taxon>
        <taxon>Magnaporthaceae</taxon>
        <taxon>Gaeumannomyces</taxon>
    </lineage>
</organism>
<dbReference type="SUPFAM" id="SSF48208">
    <property type="entry name" value="Six-hairpin glycosidases"/>
    <property type="match status" value="1"/>
</dbReference>
<dbReference type="PANTHER" id="PTHR47791:SF2">
    <property type="entry name" value="ENDO MANNANASE, GH76 FAMILY (EUROFUNG)"/>
    <property type="match status" value="1"/>
</dbReference>
<dbReference type="EMBL" id="GL385398">
    <property type="protein sequence ID" value="EJT74473.1"/>
    <property type="molecule type" value="Genomic_DNA"/>
</dbReference>
<dbReference type="InterPro" id="IPR053169">
    <property type="entry name" value="MUG_Protein"/>
</dbReference>
<dbReference type="GO" id="GO:0005975">
    <property type="term" value="P:carbohydrate metabolic process"/>
    <property type="evidence" value="ECO:0007669"/>
    <property type="project" value="InterPro"/>
</dbReference>
<reference evidence="3" key="3">
    <citation type="submission" date="2010-09" db="EMBL/GenBank/DDBJ databases">
        <title>Annotation of Gaeumannomyces graminis var. tritici R3-111a-1.</title>
        <authorList>
            <consortium name="The Broad Institute Genome Sequencing Platform"/>
            <person name="Ma L.-J."/>
            <person name="Dead R."/>
            <person name="Young S.K."/>
            <person name="Zeng Q."/>
            <person name="Gargeya S."/>
            <person name="Fitzgerald M."/>
            <person name="Haas B."/>
            <person name="Abouelleil A."/>
            <person name="Alvarado L."/>
            <person name="Arachchi H.M."/>
            <person name="Berlin A."/>
            <person name="Brown A."/>
            <person name="Chapman S.B."/>
            <person name="Chen Z."/>
            <person name="Dunbar C."/>
            <person name="Freedman E."/>
            <person name="Gearin G."/>
            <person name="Gellesch M."/>
            <person name="Goldberg J."/>
            <person name="Griggs A."/>
            <person name="Gujja S."/>
            <person name="Heiman D."/>
            <person name="Howarth C."/>
            <person name="Larson L."/>
            <person name="Lui A."/>
            <person name="MacDonald P.J.P."/>
            <person name="Mehta T."/>
            <person name="Montmayeur A."/>
            <person name="Murphy C."/>
            <person name="Neiman D."/>
            <person name="Pearson M."/>
            <person name="Priest M."/>
            <person name="Roberts A."/>
            <person name="Saif S."/>
            <person name="Shea T."/>
            <person name="Shenoy N."/>
            <person name="Sisk P."/>
            <person name="Stolte C."/>
            <person name="Sykes S."/>
            <person name="Yandava C."/>
            <person name="Wortman J."/>
            <person name="Nusbaum C."/>
            <person name="Birren B."/>
        </authorList>
    </citation>
    <scope>NUCLEOTIDE SEQUENCE</scope>
    <source>
        <strain evidence="3">R3-111a-1</strain>
    </source>
</reference>
<evidence type="ECO:0000256" key="1">
    <source>
        <dbReference type="SAM" id="MobiDB-lite"/>
    </source>
</evidence>
<dbReference type="VEuPathDB" id="FungiDB:GGTG_08313"/>
<keyword evidence="2" id="KW-0732">Signal</keyword>
<dbReference type="AlphaFoldDB" id="J3P477"/>
<dbReference type="eggNOG" id="ENOG502QTTU">
    <property type="taxonomic scope" value="Eukaryota"/>
</dbReference>
<dbReference type="RefSeq" id="XP_009224417.1">
    <property type="nucleotide sequence ID" value="XM_009226153.1"/>
</dbReference>
<dbReference type="Gene3D" id="1.50.10.20">
    <property type="match status" value="1"/>
</dbReference>
<dbReference type="Proteomes" id="UP000006039">
    <property type="component" value="Unassembled WGS sequence"/>
</dbReference>
<reference evidence="3" key="2">
    <citation type="submission" date="2010-07" db="EMBL/GenBank/DDBJ databases">
        <authorList>
            <consortium name="The Broad Institute Genome Sequencing Platform"/>
            <consortium name="Broad Institute Genome Sequencing Center for Infectious Disease"/>
            <person name="Ma L.-J."/>
            <person name="Dead R."/>
            <person name="Young S."/>
            <person name="Zeng Q."/>
            <person name="Koehrsen M."/>
            <person name="Alvarado L."/>
            <person name="Berlin A."/>
            <person name="Chapman S.B."/>
            <person name="Chen Z."/>
            <person name="Freedman E."/>
            <person name="Gellesch M."/>
            <person name="Goldberg J."/>
            <person name="Griggs A."/>
            <person name="Gujja S."/>
            <person name="Heilman E.R."/>
            <person name="Heiman D."/>
            <person name="Hepburn T."/>
            <person name="Howarth C."/>
            <person name="Jen D."/>
            <person name="Larson L."/>
            <person name="Mehta T."/>
            <person name="Neiman D."/>
            <person name="Pearson M."/>
            <person name="Roberts A."/>
            <person name="Saif S."/>
            <person name="Shea T."/>
            <person name="Shenoy N."/>
            <person name="Sisk P."/>
            <person name="Stolte C."/>
            <person name="Sykes S."/>
            <person name="Walk T."/>
            <person name="White J."/>
            <person name="Yandava C."/>
            <person name="Haas B."/>
            <person name="Nusbaum C."/>
            <person name="Birren B."/>
        </authorList>
    </citation>
    <scope>NUCLEOTIDE SEQUENCE</scope>
    <source>
        <strain evidence="3">R3-111a-1</strain>
    </source>
</reference>
<protein>
    <recommendedName>
        <fullName evidence="6">Glycosyl hydrolase</fullName>
    </recommendedName>
</protein>
<evidence type="ECO:0000256" key="2">
    <source>
        <dbReference type="SAM" id="SignalP"/>
    </source>
</evidence>
<name>J3P477_GAET3</name>
<dbReference type="EnsemblFungi" id="EJT74473">
    <property type="protein sequence ID" value="EJT74473"/>
    <property type="gene ID" value="GGTG_08313"/>
</dbReference>
<dbReference type="InterPro" id="IPR008928">
    <property type="entry name" value="6-hairpin_glycosidase_sf"/>
</dbReference>
<evidence type="ECO:0000313" key="3">
    <source>
        <dbReference type="EMBL" id="EJT74473.1"/>
    </source>
</evidence>
<evidence type="ECO:0008006" key="6">
    <source>
        <dbReference type="Google" id="ProtNLM"/>
    </source>
</evidence>
<dbReference type="Pfam" id="PF03663">
    <property type="entry name" value="Glyco_hydro_76"/>
    <property type="match status" value="2"/>
</dbReference>
<reference evidence="4" key="5">
    <citation type="submission" date="2018-04" db="UniProtKB">
        <authorList>
            <consortium name="EnsemblFungi"/>
        </authorList>
    </citation>
    <scope>IDENTIFICATION</scope>
    <source>
        <strain evidence="4">R3-111a-1</strain>
    </source>
</reference>
<gene>
    <name evidence="4" type="primary">20348771</name>
    <name evidence="3" type="ORF">GGTG_08313</name>
</gene>
<dbReference type="PANTHER" id="PTHR47791">
    <property type="entry name" value="MEIOTICALLY UP-REGULATED GENE 191 PROTEIN"/>
    <property type="match status" value="1"/>
</dbReference>
<evidence type="ECO:0000313" key="5">
    <source>
        <dbReference type="Proteomes" id="UP000006039"/>
    </source>
</evidence>
<reference evidence="5" key="1">
    <citation type="submission" date="2010-07" db="EMBL/GenBank/DDBJ databases">
        <title>The genome sequence of Gaeumannomyces graminis var. tritici strain R3-111a-1.</title>
        <authorList>
            <consortium name="The Broad Institute Genome Sequencing Platform"/>
            <person name="Ma L.-J."/>
            <person name="Dead R."/>
            <person name="Young S."/>
            <person name="Zeng Q."/>
            <person name="Koehrsen M."/>
            <person name="Alvarado L."/>
            <person name="Berlin A."/>
            <person name="Chapman S.B."/>
            <person name="Chen Z."/>
            <person name="Freedman E."/>
            <person name="Gellesch M."/>
            <person name="Goldberg J."/>
            <person name="Griggs A."/>
            <person name="Gujja S."/>
            <person name="Heilman E.R."/>
            <person name="Heiman D."/>
            <person name="Hepburn T."/>
            <person name="Howarth C."/>
            <person name="Jen D."/>
            <person name="Larson L."/>
            <person name="Mehta T."/>
            <person name="Neiman D."/>
            <person name="Pearson M."/>
            <person name="Roberts A."/>
            <person name="Saif S."/>
            <person name="Shea T."/>
            <person name="Shenoy N."/>
            <person name="Sisk P."/>
            <person name="Stolte C."/>
            <person name="Sykes S."/>
            <person name="Walk T."/>
            <person name="White J."/>
            <person name="Yandava C."/>
            <person name="Haas B."/>
            <person name="Nusbaum C."/>
            <person name="Birren B."/>
        </authorList>
    </citation>
    <scope>NUCLEOTIDE SEQUENCE [LARGE SCALE GENOMIC DNA]</scope>
    <source>
        <strain evidence="5">R3-111a-1</strain>
    </source>
</reference>
<evidence type="ECO:0000313" key="4">
    <source>
        <dbReference type="EnsemblFungi" id="EJT74473"/>
    </source>
</evidence>
<dbReference type="OrthoDB" id="4104179at2759"/>
<dbReference type="HOGENOM" id="CLU_021766_1_0_1"/>
<reference evidence="4" key="4">
    <citation type="journal article" date="2015" name="G3 (Bethesda)">
        <title>Genome sequences of three phytopathogenic species of the Magnaporthaceae family of fungi.</title>
        <authorList>
            <person name="Okagaki L.H."/>
            <person name="Nunes C.C."/>
            <person name="Sailsbery J."/>
            <person name="Clay B."/>
            <person name="Brown D."/>
            <person name="John T."/>
            <person name="Oh Y."/>
            <person name="Young N."/>
            <person name="Fitzgerald M."/>
            <person name="Haas B.J."/>
            <person name="Zeng Q."/>
            <person name="Young S."/>
            <person name="Adiconis X."/>
            <person name="Fan L."/>
            <person name="Levin J.Z."/>
            <person name="Mitchell T.K."/>
            <person name="Okubara P.A."/>
            <person name="Farman M.L."/>
            <person name="Kohn L.M."/>
            <person name="Birren B."/>
            <person name="Ma L.-J."/>
            <person name="Dean R.A."/>
        </authorList>
    </citation>
    <scope>NUCLEOTIDE SEQUENCE</scope>
    <source>
        <strain evidence="4">R3-111a-1</strain>
    </source>
</reference>
<dbReference type="STRING" id="644352.J3P477"/>
<proteinExistence type="predicted"/>